<dbReference type="EMBL" id="FOUT01000001">
    <property type="protein sequence ID" value="SFM54399.1"/>
    <property type="molecule type" value="Genomic_DNA"/>
</dbReference>
<dbReference type="InterPro" id="IPR038727">
    <property type="entry name" value="NadR/Ttd14_AAA_dom"/>
</dbReference>
<organism evidence="3 4">
    <name type="scientific">Flavobacterium succinicans</name>
    <dbReference type="NCBI Taxonomy" id="29536"/>
    <lineage>
        <taxon>Bacteria</taxon>
        <taxon>Pseudomonadati</taxon>
        <taxon>Bacteroidota</taxon>
        <taxon>Flavobacteriia</taxon>
        <taxon>Flavobacteriales</taxon>
        <taxon>Flavobacteriaceae</taxon>
        <taxon>Flavobacterium</taxon>
    </lineage>
</organism>
<dbReference type="Gene3D" id="3.40.50.300">
    <property type="entry name" value="P-loop containing nucleotide triphosphate hydrolases"/>
    <property type="match status" value="1"/>
</dbReference>
<keyword evidence="3" id="KW-0808">Transferase</keyword>
<name>A0A1I4RQG9_9FLAO</name>
<evidence type="ECO:0000259" key="2">
    <source>
        <dbReference type="Pfam" id="PF14134"/>
    </source>
</evidence>
<dbReference type="AlphaFoldDB" id="A0A1I4RQG9"/>
<dbReference type="SUPFAM" id="SSF52540">
    <property type="entry name" value="P-loop containing nucleoside triphosphate hydrolases"/>
    <property type="match status" value="1"/>
</dbReference>
<protein>
    <submittedName>
        <fullName evidence="3">Nicotinamide-nucleotide adenylyltransferase, NadR type</fullName>
    </submittedName>
</protein>
<sequence length="711" mass="81139">MEKNLKQFNEAGASEIIRIAIFGPESTGKTTLAKQLADHYQTVWVPEFARDYLQEKLDSGLGICDIDDMLPIAYGQTKLENESAAIANGYLFCDTNLMVTKVFSELYYNFCDSLLDKAARTHQYDLFFLTDIDVPWEDDGLRDSPEGRESVFSVFKQSLIDNKKPFITLTGDKETRLNKAIAIIEELRKAKKMGIDSLDFVQIYEHGIPIAKVQEQLTIYKNGIAKTILDRPATIGDGIMHLSTEEFVEKATFFNANKASLKLKKLVPASGAATRMFKFLNEFLKDYDHDTESINAYVNRKRDLELSLFIVGMDKFPFFKAIDKRLRADFSDFEFWSADQKNYYFVTYLLHSDYFDFASKPKGVLPFHDYIDHVATPFEEHLNESVAYAAVQQKSYLHFTITQAHQALFEKLEQELKSNIEAQSNVTVEIGYSYQDKSTDSVTVDANNHLVKNQNNQLLFRPGGHGALIENLNALDADIVFIKNIDNVIQNHSDAIALYKKGLAGILLELQIRVFKYVEAIYQQQVRESEVDEIVTFVQNELSIEFVKGFPEFTFENKIKELIRVLDRPIRVCGMVKNEGEPGGGPFWVIDGKGKMSLQIVESSQMDLKNEEQQRILDNATHFNPVDLVCGIKNYKNQKFDLSQFVDHNSGFIVERKLGSDTIKSYELPGLWNGAMAKWITVFVEVPMVTFNPVKNVNDLLKPAHQFHQNL</sequence>
<dbReference type="InterPro" id="IPR027417">
    <property type="entry name" value="P-loop_NTPase"/>
</dbReference>
<dbReference type="InterPro" id="IPR052735">
    <property type="entry name" value="NAD_biosynth-regulator"/>
</dbReference>
<keyword evidence="4" id="KW-1185">Reference proteome</keyword>
<proteinExistence type="predicted"/>
<feature type="domain" description="DUF4301" evidence="2">
    <location>
        <begin position="199"/>
        <end position="706"/>
    </location>
</feature>
<evidence type="ECO:0000313" key="4">
    <source>
        <dbReference type="Proteomes" id="UP000182961"/>
    </source>
</evidence>
<keyword evidence="3" id="KW-0548">Nucleotidyltransferase</keyword>
<accession>A0A1I4RQG9</accession>
<dbReference type="GO" id="GO:0016779">
    <property type="term" value="F:nucleotidyltransferase activity"/>
    <property type="evidence" value="ECO:0007669"/>
    <property type="project" value="UniProtKB-KW"/>
</dbReference>
<dbReference type="eggNOG" id="COG3172">
    <property type="taxonomic scope" value="Bacteria"/>
</dbReference>
<dbReference type="SUPFAM" id="SSF53448">
    <property type="entry name" value="Nucleotide-diphospho-sugar transferases"/>
    <property type="match status" value="1"/>
</dbReference>
<dbReference type="InterPro" id="IPR029044">
    <property type="entry name" value="Nucleotide-diphossugar_trans"/>
</dbReference>
<gene>
    <name evidence="3" type="ORF">SAMN05444143_101467</name>
</gene>
<feature type="domain" description="NadR/Ttd14 AAA" evidence="1">
    <location>
        <begin position="18"/>
        <end position="176"/>
    </location>
</feature>
<evidence type="ECO:0000259" key="1">
    <source>
        <dbReference type="Pfam" id="PF13521"/>
    </source>
</evidence>
<dbReference type="Pfam" id="PF13521">
    <property type="entry name" value="AAA_28"/>
    <property type="match status" value="1"/>
</dbReference>
<reference evidence="4" key="1">
    <citation type="submission" date="2016-10" db="EMBL/GenBank/DDBJ databases">
        <authorList>
            <person name="Varghese N."/>
            <person name="Submissions S."/>
        </authorList>
    </citation>
    <scope>NUCLEOTIDE SEQUENCE [LARGE SCALE GENOMIC DNA]</scope>
    <source>
        <strain evidence="4">DSM 4002</strain>
    </source>
</reference>
<dbReference type="InterPro" id="IPR025393">
    <property type="entry name" value="DUF4301"/>
</dbReference>
<evidence type="ECO:0000313" key="3">
    <source>
        <dbReference type="EMBL" id="SFM54399.1"/>
    </source>
</evidence>
<dbReference type="PANTHER" id="PTHR37512:SF1">
    <property type="entry name" value="NADR_TTD14 AAA DOMAIN-CONTAINING PROTEIN"/>
    <property type="match status" value="1"/>
</dbReference>
<dbReference type="RefSeq" id="WP_024980349.1">
    <property type="nucleotide sequence ID" value="NZ_CBCRUM010000009.1"/>
</dbReference>
<dbReference type="PANTHER" id="PTHR37512">
    <property type="entry name" value="TRIFUNCTIONAL NAD BIOSYNTHESIS/REGULATOR PROTEIN NADR"/>
    <property type="match status" value="1"/>
</dbReference>
<dbReference type="Proteomes" id="UP000182961">
    <property type="component" value="Unassembled WGS sequence"/>
</dbReference>
<dbReference type="STRING" id="29536.FLB_03560"/>
<dbReference type="Pfam" id="PF14134">
    <property type="entry name" value="DUF4301"/>
    <property type="match status" value="1"/>
</dbReference>